<reference evidence="3" key="1">
    <citation type="submission" date="2010-05" db="EMBL/GenBank/DDBJ databases">
        <title>The Genome Sequence of Magnaporthe poae strain ATCC 64411.</title>
        <authorList>
            <consortium name="The Broad Institute Genome Sequencing Platform"/>
            <consortium name="Broad Institute Genome Sequencing Center for Infectious Disease"/>
            <person name="Ma L.-J."/>
            <person name="Dead R."/>
            <person name="Young S."/>
            <person name="Zeng Q."/>
            <person name="Koehrsen M."/>
            <person name="Alvarado L."/>
            <person name="Berlin A."/>
            <person name="Chapman S.B."/>
            <person name="Chen Z."/>
            <person name="Freedman E."/>
            <person name="Gellesch M."/>
            <person name="Goldberg J."/>
            <person name="Griggs A."/>
            <person name="Gujja S."/>
            <person name="Heilman E.R."/>
            <person name="Heiman D."/>
            <person name="Hepburn T."/>
            <person name="Howarth C."/>
            <person name="Jen D."/>
            <person name="Larson L."/>
            <person name="Mehta T."/>
            <person name="Neiman D."/>
            <person name="Pearson M."/>
            <person name="Roberts A."/>
            <person name="Saif S."/>
            <person name="Shea T."/>
            <person name="Shenoy N."/>
            <person name="Sisk P."/>
            <person name="Stolte C."/>
            <person name="Sykes S."/>
            <person name="Walk T."/>
            <person name="White J."/>
            <person name="Yandava C."/>
            <person name="Haas B."/>
            <person name="Nusbaum C."/>
            <person name="Birren B."/>
        </authorList>
    </citation>
    <scope>NUCLEOTIDE SEQUENCE</scope>
    <source>
        <strain evidence="3">ATCC 64411</strain>
    </source>
</reference>
<dbReference type="SMART" id="SM00327">
    <property type="entry name" value="VWA"/>
    <property type="match status" value="1"/>
</dbReference>
<dbReference type="EMBL" id="GL876970">
    <property type="protein sequence ID" value="KLU87282.1"/>
    <property type="molecule type" value="Genomic_DNA"/>
</dbReference>
<dbReference type="PANTHER" id="PTHR10579:SF156">
    <property type="entry name" value="VWFA DOMAIN-CONTAINING PROTEIN"/>
    <property type="match status" value="1"/>
</dbReference>
<dbReference type="InterPro" id="IPR036465">
    <property type="entry name" value="vWFA_dom_sf"/>
</dbReference>
<evidence type="ECO:0000313" key="3">
    <source>
        <dbReference type="EMBL" id="KLU87282.1"/>
    </source>
</evidence>
<feature type="compositionally biased region" description="Polar residues" evidence="1">
    <location>
        <begin position="22"/>
        <end position="41"/>
    </location>
</feature>
<sequence>MDTSHGGAKSDAIKRIVPIDETGSSSSTDPNSLASAQNTENHVPRAGDSAGDSESRPGPAADPEGLELSVRPLSTAKGLLVKVQPPKAPQGVPANYHVPCDIVLVIDVSGSMASMAVAPANKGEVGEDHGFSTLDLVKHAALTILATLDERDRLGIVTFSSKAKVVMELVPMSEDNKKLAKEELLKLKPDSQTHMWDGIAEGLKAFEGKREGSNRVPAVMLLTDGEPTSWDSHPFAPGTPSSGWVNKLSTMRPFLAPIHTFGFGYDLESGVLKSISELTGGHYAFIPDCGMIGTVFIHAVANLQSTFATEAQLKITFPAVTGLGATIGNSLQIEPVERARPGRGQGAERAYLTVGLGSLQFGMSKDLYFEYNGEAALLRDYLPADRAVEAELSYKTVANSSELRTLTLARDPFSADDPPEAEAAYHISRSMLCKFLSSL</sequence>
<evidence type="ECO:0000256" key="1">
    <source>
        <dbReference type="SAM" id="MobiDB-lite"/>
    </source>
</evidence>
<proteinExistence type="predicted"/>
<protein>
    <recommendedName>
        <fullName evidence="2">VWFA domain-containing protein</fullName>
    </recommendedName>
</protein>
<dbReference type="Gene3D" id="3.40.50.410">
    <property type="entry name" value="von Willebrand factor, type A domain"/>
    <property type="match status" value="1"/>
</dbReference>
<reference evidence="3" key="2">
    <citation type="submission" date="2011-03" db="EMBL/GenBank/DDBJ databases">
        <title>Annotation of Magnaporthe poae ATCC 64411.</title>
        <authorList>
            <person name="Ma L.-J."/>
            <person name="Dead R."/>
            <person name="Young S.K."/>
            <person name="Zeng Q."/>
            <person name="Gargeya S."/>
            <person name="Fitzgerald M."/>
            <person name="Haas B."/>
            <person name="Abouelleil A."/>
            <person name="Alvarado L."/>
            <person name="Arachchi H.M."/>
            <person name="Berlin A."/>
            <person name="Brown A."/>
            <person name="Chapman S.B."/>
            <person name="Chen Z."/>
            <person name="Dunbar C."/>
            <person name="Freedman E."/>
            <person name="Gearin G."/>
            <person name="Gellesch M."/>
            <person name="Goldberg J."/>
            <person name="Griggs A."/>
            <person name="Gujja S."/>
            <person name="Heiman D."/>
            <person name="Howarth C."/>
            <person name="Larson L."/>
            <person name="Lui A."/>
            <person name="MacDonald P.J.P."/>
            <person name="Mehta T."/>
            <person name="Montmayeur A."/>
            <person name="Murphy C."/>
            <person name="Neiman D."/>
            <person name="Pearson M."/>
            <person name="Priest M."/>
            <person name="Roberts A."/>
            <person name="Saif S."/>
            <person name="Shea T."/>
            <person name="Shenoy N."/>
            <person name="Sisk P."/>
            <person name="Stolte C."/>
            <person name="Sykes S."/>
            <person name="Yandava C."/>
            <person name="Wortman J."/>
            <person name="Nusbaum C."/>
            <person name="Birren B."/>
        </authorList>
    </citation>
    <scope>NUCLEOTIDE SEQUENCE</scope>
    <source>
        <strain evidence="3">ATCC 64411</strain>
    </source>
</reference>
<gene>
    <name evidence="3" type="ORF">MAPG_06283</name>
</gene>
<accession>A0A0H2TUR6</accession>
<dbReference type="PANTHER" id="PTHR10579">
    <property type="entry name" value="CALCIUM-ACTIVATED CHLORIDE CHANNEL REGULATOR"/>
    <property type="match status" value="1"/>
</dbReference>
<dbReference type="OrthoDB" id="10264538at2759"/>
<feature type="region of interest" description="Disordered" evidence="1">
    <location>
        <begin position="1"/>
        <end position="66"/>
    </location>
</feature>
<dbReference type="SUPFAM" id="SSF53300">
    <property type="entry name" value="vWA-like"/>
    <property type="match status" value="1"/>
</dbReference>
<dbReference type="InterPro" id="IPR051266">
    <property type="entry name" value="CLCR"/>
</dbReference>
<dbReference type="AlphaFoldDB" id="A0A0H2TUR6"/>
<dbReference type="Pfam" id="PF13519">
    <property type="entry name" value="VWA_2"/>
    <property type="match status" value="1"/>
</dbReference>
<organism evidence="3">
    <name type="scientific">Magnaporthiopsis poae (strain ATCC 64411 / 73-15)</name>
    <name type="common">Kentucky bluegrass fungus</name>
    <name type="synonym">Magnaporthe poae</name>
    <dbReference type="NCBI Taxonomy" id="644358"/>
    <lineage>
        <taxon>Eukaryota</taxon>
        <taxon>Fungi</taxon>
        <taxon>Dikarya</taxon>
        <taxon>Ascomycota</taxon>
        <taxon>Pezizomycotina</taxon>
        <taxon>Sordariomycetes</taxon>
        <taxon>Sordariomycetidae</taxon>
        <taxon>Magnaporthales</taxon>
        <taxon>Magnaporthaceae</taxon>
        <taxon>Magnaporthiopsis</taxon>
    </lineage>
</organism>
<feature type="domain" description="VWFA" evidence="2">
    <location>
        <begin position="101"/>
        <end position="300"/>
    </location>
</feature>
<dbReference type="PROSITE" id="PS50234">
    <property type="entry name" value="VWFA"/>
    <property type="match status" value="1"/>
</dbReference>
<name>A0A0H2TUR6_MAGP6</name>
<evidence type="ECO:0000259" key="2">
    <source>
        <dbReference type="PROSITE" id="PS50234"/>
    </source>
</evidence>
<dbReference type="VEuPathDB" id="FungiDB:MAPG_06283"/>
<dbReference type="InterPro" id="IPR002035">
    <property type="entry name" value="VWF_A"/>
</dbReference>
<feature type="non-terminal residue" evidence="3">
    <location>
        <position position="439"/>
    </location>
</feature>